<name>A0A845UYQ3_9GAMM</name>
<dbReference type="RefSeq" id="WP_164210421.1">
    <property type="nucleotide sequence ID" value="NZ_JAAGSC010000034.1"/>
</dbReference>
<dbReference type="Proteomes" id="UP000484885">
    <property type="component" value="Unassembled WGS sequence"/>
</dbReference>
<accession>A0A845UYQ3</accession>
<evidence type="ECO:0000313" key="1">
    <source>
        <dbReference type="EMBL" id="NDY95010.1"/>
    </source>
</evidence>
<keyword evidence="2" id="KW-1185">Reference proteome</keyword>
<protein>
    <submittedName>
        <fullName evidence="1">Uncharacterized protein</fullName>
    </submittedName>
</protein>
<organism evidence="1 2">
    <name type="scientific">Wenzhouxiangella limi</name>
    <dbReference type="NCBI Taxonomy" id="2707351"/>
    <lineage>
        <taxon>Bacteria</taxon>
        <taxon>Pseudomonadati</taxon>
        <taxon>Pseudomonadota</taxon>
        <taxon>Gammaproteobacteria</taxon>
        <taxon>Chromatiales</taxon>
        <taxon>Wenzhouxiangellaceae</taxon>
        <taxon>Wenzhouxiangella</taxon>
    </lineage>
</organism>
<reference evidence="1 2" key="1">
    <citation type="submission" date="2020-02" db="EMBL/GenBank/DDBJ databases">
        <authorList>
            <person name="Zhang X.-Y."/>
        </authorList>
    </citation>
    <scope>NUCLEOTIDE SEQUENCE [LARGE SCALE GENOMIC DNA]</scope>
    <source>
        <strain evidence="1 2">C33</strain>
    </source>
</reference>
<comment type="caution">
    <text evidence="1">The sequence shown here is derived from an EMBL/GenBank/DDBJ whole genome shotgun (WGS) entry which is preliminary data.</text>
</comment>
<dbReference type="AlphaFoldDB" id="A0A845UYQ3"/>
<gene>
    <name evidence="1" type="ORF">G3I74_04625</name>
</gene>
<evidence type="ECO:0000313" key="2">
    <source>
        <dbReference type="Proteomes" id="UP000484885"/>
    </source>
</evidence>
<dbReference type="EMBL" id="JAAGSC010000034">
    <property type="protein sequence ID" value="NDY95010.1"/>
    <property type="molecule type" value="Genomic_DNA"/>
</dbReference>
<proteinExistence type="predicted"/>
<sequence length="93" mass="10195">MKKPQPTQATKAISALGTALLLEPVRLRPARVTGLPVQTIPLGTLCPLNRFDEILFLETVLPMIDVKFRQLLCVVLLFLILTPGSSEAEKATQ</sequence>